<dbReference type="PANTHER" id="PTHR23431:SF3">
    <property type="entry name" value="DNA-DIRECTED RNA POLYMERASES I, II, AND III SUBUNIT RPABC5"/>
    <property type="match status" value="1"/>
</dbReference>
<dbReference type="GO" id="GO:0003899">
    <property type="term" value="F:DNA-directed RNA polymerase activity"/>
    <property type="evidence" value="ECO:0007669"/>
    <property type="project" value="UniProtKB-UniRule"/>
</dbReference>
<dbReference type="InterPro" id="IPR000268">
    <property type="entry name" value="RPABC5/Rpb10"/>
</dbReference>
<gene>
    <name evidence="9" type="primary">rpo10</name>
    <name evidence="9" type="synonym">rpoN</name>
    <name evidence="10" type="ORF">TEU_05295</name>
</gene>
<evidence type="ECO:0000256" key="7">
    <source>
        <dbReference type="ARBA" id="ARBA00022833"/>
    </source>
</evidence>
<dbReference type="FunFam" id="1.10.10.60:FF:000335">
    <property type="entry name" value="DNA-directed RNA polymerase subunit N, putative"/>
    <property type="match status" value="1"/>
</dbReference>
<dbReference type="SUPFAM" id="SSF46924">
    <property type="entry name" value="RNA polymerase subunit RPB10"/>
    <property type="match status" value="1"/>
</dbReference>
<feature type="binding site" evidence="9">
    <location>
        <position position="44"/>
    </location>
    <ligand>
        <name>Zn(2+)</name>
        <dbReference type="ChEBI" id="CHEBI:29105"/>
    </ligand>
</feature>
<dbReference type="PANTHER" id="PTHR23431">
    <property type="entry name" value="DNA-DIRECTED RNA POLYMERASES I, II, AND III SUBUNIT RPABC5 FAMILY MEMBER"/>
    <property type="match status" value="1"/>
</dbReference>
<evidence type="ECO:0000256" key="3">
    <source>
        <dbReference type="ARBA" id="ARBA00022490"/>
    </source>
</evidence>
<feature type="binding site" evidence="9">
    <location>
        <position position="7"/>
    </location>
    <ligand>
        <name>Zn(2+)</name>
        <dbReference type="ChEBI" id="CHEBI:29105"/>
    </ligand>
</feature>
<evidence type="ECO:0000256" key="6">
    <source>
        <dbReference type="ARBA" id="ARBA00022723"/>
    </source>
</evidence>
<comment type="subcellular location">
    <subcellularLocation>
        <location evidence="1 9">Cytoplasm</location>
    </subcellularLocation>
</comment>
<dbReference type="GO" id="GO:0000428">
    <property type="term" value="C:DNA-directed RNA polymerase complex"/>
    <property type="evidence" value="ECO:0007669"/>
    <property type="project" value="UniProtKB-KW"/>
</dbReference>
<dbReference type="KEGG" id="teu:TEU_05295"/>
<evidence type="ECO:0000256" key="5">
    <source>
        <dbReference type="ARBA" id="ARBA00022695"/>
    </source>
</evidence>
<dbReference type="InterPro" id="IPR023580">
    <property type="entry name" value="RNA_pol_su_RPB10"/>
</dbReference>
<dbReference type="PROSITE" id="PS01112">
    <property type="entry name" value="RNA_POL_N_8KD"/>
    <property type="match status" value="1"/>
</dbReference>
<dbReference type="GO" id="GO:0003677">
    <property type="term" value="F:DNA binding"/>
    <property type="evidence" value="ECO:0007669"/>
    <property type="project" value="InterPro"/>
</dbReference>
<organism evidence="10 11">
    <name type="scientific">Thermococcus eurythermalis</name>
    <dbReference type="NCBI Taxonomy" id="1505907"/>
    <lineage>
        <taxon>Archaea</taxon>
        <taxon>Methanobacteriati</taxon>
        <taxon>Methanobacteriota</taxon>
        <taxon>Thermococci</taxon>
        <taxon>Thermococcales</taxon>
        <taxon>Thermococcaceae</taxon>
        <taxon>Thermococcus</taxon>
    </lineage>
</organism>
<dbReference type="AlphaFoldDB" id="A0A097QTK2"/>
<evidence type="ECO:0000256" key="8">
    <source>
        <dbReference type="ARBA" id="ARBA00023163"/>
    </source>
</evidence>
<evidence type="ECO:0000256" key="2">
    <source>
        <dbReference type="ARBA" id="ARBA00022478"/>
    </source>
</evidence>
<dbReference type="EMBL" id="CP008887">
    <property type="protein sequence ID" value="AIU69797.1"/>
    <property type="molecule type" value="Genomic_DNA"/>
</dbReference>
<dbReference type="GO" id="GO:0008270">
    <property type="term" value="F:zinc ion binding"/>
    <property type="evidence" value="ECO:0007669"/>
    <property type="project" value="UniProtKB-UniRule"/>
</dbReference>
<keyword evidence="4 9" id="KW-0808">Transferase</keyword>
<dbReference type="RefSeq" id="WP_050002770.1">
    <property type="nucleotide sequence ID" value="NZ_CP008887.1"/>
</dbReference>
<name>A0A097QTK2_9EURY</name>
<comment type="subunit">
    <text evidence="9">Part of the RNA polymerase complex.</text>
</comment>
<dbReference type="EC" id="2.7.7.6" evidence="9"/>
<reference evidence="10 11" key="1">
    <citation type="journal article" date="2015" name="Int. J. Syst. Evol. Microbiol.">
        <title>Thermococcus eurythermalis sp. nov., a conditional piezophilic hyperthermophilic archaeon with a wide temperature range isolated from an oil-immersed chimney in the Guaymas Basin.</title>
        <authorList>
            <person name="Zhao W."/>
            <person name="Zeng X."/>
            <person name="Xiao X."/>
        </authorList>
    </citation>
    <scope>NUCLEOTIDE SEQUENCE [LARGE SCALE GENOMIC DNA]</scope>
    <source>
        <strain evidence="10 11">A501</strain>
    </source>
</reference>
<dbReference type="Proteomes" id="UP000029980">
    <property type="component" value="Chromosome"/>
</dbReference>
<evidence type="ECO:0000313" key="11">
    <source>
        <dbReference type="Proteomes" id="UP000029980"/>
    </source>
</evidence>
<sequence>MIVPVRCFTCGKVLADKYYEFKKRVEAGEDPAKVLDDLGVERYCCRRTLLSHVELIDQVMVYRVY</sequence>
<evidence type="ECO:0000256" key="9">
    <source>
        <dbReference type="HAMAP-Rule" id="MF_00250"/>
    </source>
</evidence>
<dbReference type="InterPro" id="IPR020789">
    <property type="entry name" value="RNA_pol_suN_Zn-BS"/>
</dbReference>
<dbReference type="GeneID" id="25152850"/>
<keyword evidence="11" id="KW-1185">Reference proteome</keyword>
<dbReference type="PIRSF" id="PIRSF005653">
    <property type="entry name" value="RNA_pol_N/8_sub"/>
    <property type="match status" value="1"/>
</dbReference>
<evidence type="ECO:0000256" key="1">
    <source>
        <dbReference type="ARBA" id="ARBA00004496"/>
    </source>
</evidence>
<dbReference type="OrthoDB" id="371754at2157"/>
<accession>A0A097QTK2</accession>
<comment type="catalytic activity">
    <reaction evidence="9">
        <text>RNA(n) + a ribonucleoside 5'-triphosphate = RNA(n+1) + diphosphate</text>
        <dbReference type="Rhea" id="RHEA:21248"/>
        <dbReference type="Rhea" id="RHEA-COMP:14527"/>
        <dbReference type="Rhea" id="RHEA-COMP:17342"/>
        <dbReference type="ChEBI" id="CHEBI:33019"/>
        <dbReference type="ChEBI" id="CHEBI:61557"/>
        <dbReference type="ChEBI" id="CHEBI:140395"/>
        <dbReference type="EC" id="2.7.7.6"/>
    </reaction>
</comment>
<proteinExistence type="inferred from homology"/>
<comment type="cofactor">
    <cofactor evidence="9">
        <name>Zn(2+)</name>
        <dbReference type="ChEBI" id="CHEBI:29105"/>
    </cofactor>
    <text evidence="9">Binds 1 zinc ion.</text>
</comment>
<keyword evidence="2 9" id="KW-0240">DNA-directed RNA polymerase</keyword>
<comment type="similarity">
    <text evidence="9">Belongs to the archaeal Rpo10/eukaryotic RPB10 RNA polymerase subunit family.</text>
</comment>
<keyword evidence="3 9" id="KW-0963">Cytoplasm</keyword>
<dbReference type="STRING" id="1505907.TEU_05295"/>
<dbReference type="Gene3D" id="1.10.10.60">
    <property type="entry name" value="Homeodomain-like"/>
    <property type="match status" value="1"/>
</dbReference>
<comment type="function">
    <text evidence="9">DNA-dependent RNA polymerase (RNAP) catalyzes the transcription of DNA into RNA using the four ribonucleoside triphosphates as substrates.</text>
</comment>
<dbReference type="GO" id="GO:0005737">
    <property type="term" value="C:cytoplasm"/>
    <property type="evidence" value="ECO:0007669"/>
    <property type="project" value="UniProtKB-SubCell"/>
</dbReference>
<dbReference type="NCBIfam" id="NF003089">
    <property type="entry name" value="PRK04016.1"/>
    <property type="match status" value="1"/>
</dbReference>
<feature type="binding site" evidence="9">
    <location>
        <position position="45"/>
    </location>
    <ligand>
        <name>Zn(2+)</name>
        <dbReference type="ChEBI" id="CHEBI:29105"/>
    </ligand>
</feature>
<keyword evidence="7 9" id="KW-0862">Zinc</keyword>
<keyword evidence="6 9" id="KW-0479">Metal-binding</keyword>
<dbReference type="GO" id="GO:0006351">
    <property type="term" value="P:DNA-templated transcription"/>
    <property type="evidence" value="ECO:0007669"/>
    <property type="project" value="UniProtKB-UniRule"/>
</dbReference>
<dbReference type="HAMAP" id="MF_00250">
    <property type="entry name" value="RNApol_arch_Rpo10"/>
    <property type="match status" value="1"/>
</dbReference>
<evidence type="ECO:0000313" key="10">
    <source>
        <dbReference type="EMBL" id="AIU69797.1"/>
    </source>
</evidence>
<dbReference type="Pfam" id="PF01194">
    <property type="entry name" value="RNA_pol_N"/>
    <property type="match status" value="1"/>
</dbReference>
<protein>
    <recommendedName>
        <fullName evidence="9">DNA-directed RNA polymerase subunit Rpo10</fullName>
        <ecNumber evidence="9">2.7.7.6</ecNumber>
    </recommendedName>
    <alternativeName>
        <fullName evidence="9">DNA-directed RNA polymerase subunit N</fullName>
    </alternativeName>
</protein>
<dbReference type="HOGENOM" id="CLU_143122_1_1_2"/>
<keyword evidence="5 9" id="KW-0548">Nucleotidyltransferase</keyword>
<feature type="binding site" evidence="9">
    <location>
        <position position="10"/>
    </location>
    <ligand>
        <name>Zn(2+)</name>
        <dbReference type="ChEBI" id="CHEBI:29105"/>
    </ligand>
</feature>
<evidence type="ECO:0000256" key="4">
    <source>
        <dbReference type="ARBA" id="ARBA00022679"/>
    </source>
</evidence>
<keyword evidence="8 9" id="KW-0804">Transcription</keyword>